<name>A0A4Q1SBA5_9BACT</name>
<keyword evidence="8" id="KW-1185">Reference proteome</keyword>
<dbReference type="GO" id="GO:0030246">
    <property type="term" value="F:carbohydrate binding"/>
    <property type="evidence" value="ECO:0007669"/>
    <property type="project" value="InterPro"/>
</dbReference>
<dbReference type="GO" id="GO:0016798">
    <property type="term" value="F:hydrolase activity, acting on glycosyl bonds"/>
    <property type="evidence" value="ECO:0007669"/>
    <property type="project" value="UniProtKB-KW"/>
</dbReference>
<evidence type="ECO:0000313" key="8">
    <source>
        <dbReference type="Proteomes" id="UP000290253"/>
    </source>
</evidence>
<dbReference type="InterPro" id="IPR017853">
    <property type="entry name" value="GH"/>
</dbReference>
<dbReference type="InterPro" id="IPR013780">
    <property type="entry name" value="Glyco_hydro_b"/>
</dbReference>
<feature type="signal peptide" evidence="3">
    <location>
        <begin position="1"/>
        <end position="22"/>
    </location>
</feature>
<dbReference type="Pfam" id="PF14509">
    <property type="entry name" value="GH97_C"/>
    <property type="match status" value="1"/>
</dbReference>
<dbReference type="InterPro" id="IPR014718">
    <property type="entry name" value="GH-type_carb-bd"/>
</dbReference>
<dbReference type="OrthoDB" id="57532at2"/>
<dbReference type="InterPro" id="IPR013785">
    <property type="entry name" value="Aldolase_TIM"/>
</dbReference>
<evidence type="ECO:0000256" key="1">
    <source>
        <dbReference type="ARBA" id="ARBA00022801"/>
    </source>
</evidence>
<reference evidence="7 8" key="1">
    <citation type="journal article" date="2016" name="Int. J. Syst. Evol. Microbiol.">
        <title>Acidipila dinghuensis sp. nov., an acidobacterium isolated from forest soil.</title>
        <authorList>
            <person name="Jiang Y.W."/>
            <person name="Wang J."/>
            <person name="Chen M.H."/>
            <person name="Lv Y.Y."/>
            <person name="Qiu L.H."/>
        </authorList>
    </citation>
    <scope>NUCLEOTIDE SEQUENCE [LARGE SCALE GENOMIC DNA]</scope>
    <source>
        <strain evidence="7 8">DHOF10</strain>
    </source>
</reference>
<organism evidence="7 8">
    <name type="scientific">Silvibacterium dinghuense</name>
    <dbReference type="NCBI Taxonomy" id="1560006"/>
    <lineage>
        <taxon>Bacteria</taxon>
        <taxon>Pseudomonadati</taxon>
        <taxon>Acidobacteriota</taxon>
        <taxon>Terriglobia</taxon>
        <taxon>Terriglobales</taxon>
        <taxon>Acidobacteriaceae</taxon>
        <taxon>Silvibacterium</taxon>
    </lineage>
</organism>
<feature type="chain" id="PRO_5020228807" evidence="3">
    <location>
        <begin position="23"/>
        <end position="667"/>
    </location>
</feature>
<dbReference type="InterPro" id="IPR029483">
    <property type="entry name" value="GH97_C"/>
</dbReference>
<dbReference type="Pfam" id="PF14508">
    <property type="entry name" value="GH97_N"/>
    <property type="match status" value="1"/>
</dbReference>
<evidence type="ECO:0000259" key="4">
    <source>
        <dbReference type="Pfam" id="PF10566"/>
    </source>
</evidence>
<proteinExistence type="predicted"/>
<dbReference type="EMBL" id="SDMK01000003">
    <property type="protein sequence ID" value="RXS94289.1"/>
    <property type="molecule type" value="Genomic_DNA"/>
</dbReference>
<dbReference type="PANTHER" id="PTHR35803:SF2">
    <property type="entry name" value="RETAINING ALPHA-GALACTOSIDASE"/>
    <property type="match status" value="1"/>
</dbReference>
<evidence type="ECO:0000259" key="6">
    <source>
        <dbReference type="Pfam" id="PF14509"/>
    </source>
</evidence>
<dbReference type="Pfam" id="PF10566">
    <property type="entry name" value="Glyco_hydro_97"/>
    <property type="match status" value="1"/>
</dbReference>
<evidence type="ECO:0000259" key="5">
    <source>
        <dbReference type="Pfam" id="PF14508"/>
    </source>
</evidence>
<comment type="caution">
    <text evidence="7">The sequence shown here is derived from an EMBL/GenBank/DDBJ whole genome shotgun (WGS) entry which is preliminary data.</text>
</comment>
<evidence type="ECO:0000313" key="7">
    <source>
        <dbReference type="EMBL" id="RXS94289.1"/>
    </source>
</evidence>
<dbReference type="PANTHER" id="PTHR35803">
    <property type="entry name" value="GLUCAN 1,4-ALPHA-GLUCOSIDASE SUSB-RELATED"/>
    <property type="match status" value="1"/>
</dbReference>
<keyword evidence="3" id="KW-0732">Signal</keyword>
<dbReference type="Gene3D" id="2.60.40.1180">
    <property type="entry name" value="Golgi alpha-mannosidase II"/>
    <property type="match status" value="1"/>
</dbReference>
<feature type="domain" description="Glycosyl-hydrolase 97 C-terminal oligomerisation" evidence="6">
    <location>
        <begin position="568"/>
        <end position="663"/>
    </location>
</feature>
<feature type="domain" description="Glycosyl-hydrolase 97 N-terminal" evidence="5">
    <location>
        <begin position="29"/>
        <end position="304"/>
    </location>
</feature>
<protein>
    <submittedName>
        <fullName evidence="7">Glycoside hydrolase family 97 protein</fullName>
    </submittedName>
</protein>
<accession>A0A4Q1SBA5</accession>
<dbReference type="InterPro" id="IPR019563">
    <property type="entry name" value="GH97_catalytic"/>
</dbReference>
<evidence type="ECO:0000256" key="2">
    <source>
        <dbReference type="ARBA" id="ARBA00023295"/>
    </source>
</evidence>
<dbReference type="RefSeq" id="WP_129209027.1">
    <property type="nucleotide sequence ID" value="NZ_BMGU01000005.1"/>
</dbReference>
<dbReference type="InterPro" id="IPR052720">
    <property type="entry name" value="Glycosyl_hydrolase_97"/>
</dbReference>
<dbReference type="AlphaFoldDB" id="A0A4Q1SBA5"/>
<keyword evidence="1 7" id="KW-0378">Hydrolase</keyword>
<sequence>MIGCPLCLLSALVFVGAPSGFGQSNTVALASPDQQIVLRFTVKPRQSDSATNNLQDGQLVYSLAYRGKEAFESSALSLELENQPPLGSEVHIASAHSDTGMDAYKLVAGKTSSVHDSYNAVTLELKEGADPGRTFEIEARAYNSGIAFRYHVPEQAGLSRYKLVQEDTEFRPVMDASAWALRLPNYQSGYESEYVPQVLSALSNQGGVSSYILNGSSMLMEMPGVAWAAVGEADLEGNAAMYLENPTGNWTGHFLVSKISPPMDGKGPAVDASLPHDSAWRIILLGDTPGKLVESNLFTDLNPPNRITDTSWIIPGKASWNWWNGDLGPDGKSAYTTKNMEYYVDFAAASGFPYMMLDAGWSGSDITKLRGNVDVPELVQYAAQKHVKIWIWLYSKAVAAQMQEAFPLYEKWGVAGVKIDFILRNDQAGIQWYYNVAKLAAEHHLMVDFHGATQPWGIQRTYPNVLNYEAVLGLENNKAGRRDGPLNRVTFPFTRMLSGPMDYTPGGFDNVTPQAFVARDQAPMVMGTRAQQLALYVVFEEPLAMVSDVPSAYAGQPEFQFIKEVPTTWDETRVLDGLPGEYVTIARRQGKDWYLGSLTNWTPRELHVPLNFLGTGRYKAELYEDAADADHEPKHVTMRQQTVQSGDTLTLRLASGGGCAIRFVPLP</sequence>
<keyword evidence="2" id="KW-0326">Glycosidase</keyword>
<dbReference type="Gene3D" id="2.70.98.10">
    <property type="match status" value="1"/>
</dbReference>
<dbReference type="SUPFAM" id="SSF51445">
    <property type="entry name" value="(Trans)glycosidases"/>
    <property type="match status" value="1"/>
</dbReference>
<dbReference type="Gene3D" id="3.20.20.70">
    <property type="entry name" value="Aldolase class I"/>
    <property type="match status" value="1"/>
</dbReference>
<evidence type="ECO:0000256" key="3">
    <source>
        <dbReference type="SAM" id="SignalP"/>
    </source>
</evidence>
<feature type="domain" description="Glycosyl-hydrolase 97 catalytic" evidence="4">
    <location>
        <begin position="322"/>
        <end position="471"/>
    </location>
</feature>
<gene>
    <name evidence="7" type="ORF">ESZ00_14385</name>
</gene>
<dbReference type="Proteomes" id="UP000290253">
    <property type="component" value="Unassembled WGS sequence"/>
</dbReference>
<dbReference type="InterPro" id="IPR029486">
    <property type="entry name" value="GH97_N"/>
</dbReference>